<dbReference type="Proteomes" id="UP000319257">
    <property type="component" value="Unassembled WGS sequence"/>
</dbReference>
<evidence type="ECO:0008006" key="4">
    <source>
        <dbReference type="Google" id="ProtNLM"/>
    </source>
</evidence>
<evidence type="ECO:0000256" key="1">
    <source>
        <dbReference type="ARBA" id="ARBA00023242"/>
    </source>
</evidence>
<dbReference type="GeneID" id="41971410"/>
<dbReference type="RefSeq" id="XP_030998025.1">
    <property type="nucleotide sequence ID" value="XM_031138320.1"/>
</dbReference>
<keyword evidence="3" id="KW-1185">Reference proteome</keyword>
<dbReference type="InterPro" id="IPR001138">
    <property type="entry name" value="Zn2Cys6_DnaBD"/>
</dbReference>
<evidence type="ECO:0000313" key="3">
    <source>
        <dbReference type="Proteomes" id="UP000319257"/>
    </source>
</evidence>
<dbReference type="InterPro" id="IPR053157">
    <property type="entry name" value="Sterol_Uptake_Regulator"/>
</dbReference>
<dbReference type="GO" id="GO:0001228">
    <property type="term" value="F:DNA-binding transcription activator activity, RNA polymerase II-specific"/>
    <property type="evidence" value="ECO:0007669"/>
    <property type="project" value="TreeGrafter"/>
</dbReference>
<dbReference type="PANTHER" id="PTHR47784:SF5">
    <property type="entry name" value="STEROL UPTAKE CONTROL PROTEIN 2"/>
    <property type="match status" value="1"/>
</dbReference>
<dbReference type="GO" id="GO:0008270">
    <property type="term" value="F:zinc ion binding"/>
    <property type="evidence" value="ECO:0007669"/>
    <property type="project" value="InterPro"/>
</dbReference>
<name>A0A507BCD2_9PEZI</name>
<dbReference type="PANTHER" id="PTHR47784">
    <property type="entry name" value="STEROL UPTAKE CONTROL PROTEIN 2"/>
    <property type="match status" value="1"/>
</dbReference>
<dbReference type="STRING" id="1093900.A0A507BCD2"/>
<dbReference type="EMBL" id="SKBQ01000018">
    <property type="protein sequence ID" value="TPX16314.1"/>
    <property type="molecule type" value="Genomic_DNA"/>
</dbReference>
<accession>A0A507BCD2</accession>
<sequence>MVRGSRQFHSKSRRCNLEAPICFNCRRRGEPCDYLDTLFGLESSAWSKTDQSLSLELDSVVSDLPMATLHWFLSTIPVFPVLSPAETAWLAGMLQQQVRVSPFLKLSIVSVCEMREWVDSGGSSDALYVAAHQHSIDASTRFRLTQLAVSDRSWPAALAFGLNNIIFQFAQSQRVHGVFDYITVFRVLRGTLSLTAHLRPFLFSDPLHGLLALRLKQPPAALDRAAAEALQRLQGLDNVHVHCAKAIVSLAGWARAVNGHPRSWLHFIGWPVAVTPEYLDMLEQGDSLSLVIFAHWTAFMHRAPPRWFSKGWARRAATDAMAKVDQAWREHLDWPMAEVGNETPPECEVVVSTG</sequence>
<proteinExistence type="predicted"/>
<keyword evidence="1" id="KW-0539">Nucleus</keyword>
<dbReference type="OrthoDB" id="3546279at2759"/>
<dbReference type="CDD" id="cd00067">
    <property type="entry name" value="GAL4"/>
    <property type="match status" value="1"/>
</dbReference>
<evidence type="ECO:0000313" key="2">
    <source>
        <dbReference type="EMBL" id="TPX16314.1"/>
    </source>
</evidence>
<reference evidence="2 3" key="1">
    <citation type="submission" date="2019-06" db="EMBL/GenBank/DDBJ databases">
        <title>Draft genome sequence of the filamentous fungus Phialemoniopsis curvata isolated from diesel fuel.</title>
        <authorList>
            <person name="Varaljay V.A."/>
            <person name="Lyon W.J."/>
            <person name="Crouch A.L."/>
            <person name="Drake C.E."/>
            <person name="Hollomon J.M."/>
            <person name="Nadeau L.J."/>
            <person name="Nunn H.S."/>
            <person name="Stevenson B.S."/>
            <person name="Bojanowski C.L."/>
            <person name="Crookes-Goodson W.J."/>
        </authorList>
    </citation>
    <scope>NUCLEOTIDE SEQUENCE [LARGE SCALE GENOMIC DNA]</scope>
    <source>
        <strain evidence="2 3">D216</strain>
    </source>
</reference>
<protein>
    <recommendedName>
        <fullName evidence="4">Zn(2)-C6 fungal-type domain-containing protein</fullName>
    </recommendedName>
</protein>
<dbReference type="InParanoid" id="A0A507BCD2"/>
<gene>
    <name evidence="2" type="ORF">E0L32_003963</name>
</gene>
<comment type="caution">
    <text evidence="2">The sequence shown here is derived from an EMBL/GenBank/DDBJ whole genome shotgun (WGS) entry which is preliminary data.</text>
</comment>
<organism evidence="2 3">
    <name type="scientific">Thyridium curvatum</name>
    <dbReference type="NCBI Taxonomy" id="1093900"/>
    <lineage>
        <taxon>Eukaryota</taxon>
        <taxon>Fungi</taxon>
        <taxon>Dikarya</taxon>
        <taxon>Ascomycota</taxon>
        <taxon>Pezizomycotina</taxon>
        <taxon>Sordariomycetes</taxon>
        <taxon>Sordariomycetidae</taxon>
        <taxon>Thyridiales</taxon>
        <taxon>Thyridiaceae</taxon>
        <taxon>Thyridium</taxon>
    </lineage>
</organism>
<dbReference type="AlphaFoldDB" id="A0A507BCD2"/>